<dbReference type="SUPFAM" id="SSF69618">
    <property type="entry name" value="HemD-like"/>
    <property type="match status" value="1"/>
</dbReference>
<proteinExistence type="predicted"/>
<sequence length="527" mass="56802">MGKKKPETEGREGKVWLVGAGCGGPELITVKGLALLQSCDVLLYDSLLAKELLRQTRPDCERIDVGKRYGKRAVSQEEINALMIRKAREGKMVVRLKGGDPYVFGRGGEEMLALMEEGIACEEVPGISSAFAAPAAAGIPVTHRGLSRSVTVLTASSLTDGAERLTETDYEALARLSGTLVILMGMHHLEELTDRLTRAGMPPDLPAAVVMEGATDRQRWVRAPISELAGAARQAGLKAPAVIVIGRTAALRLAVLTGPLSGIRIGVTGTEGFAGRLAEALRRQGAHTVDLSFLETVSTKEPLSDFSPFSWLVFTSPNGIVLFLEKMKKERRDLRSLAGKKIAVIGPGTGDALEKSGILYDLMPAIHDAGHLGQALAEKMKAGEKALLLRSGLGSPALTDALSRAGREYLEFPLYELRENPERRAAAFHRLEEGHLDYLLFGSASGVRSFLDGFWTDAEGTAPADRITPGKGCPPRIGCIGPQCRLAWEQNRKRAGQPLPEAFTAKEFSIDGLVRAVILDRERRNGE</sequence>
<feature type="domain" description="Tetrapyrrole methylase" evidence="6">
    <location>
        <begin position="14"/>
        <end position="229"/>
    </location>
</feature>
<dbReference type="InterPro" id="IPR035996">
    <property type="entry name" value="4pyrrol_Methylase_sf"/>
</dbReference>
<dbReference type="SUPFAM" id="SSF53790">
    <property type="entry name" value="Tetrapyrrole methylase"/>
    <property type="match status" value="1"/>
</dbReference>
<keyword evidence="4" id="KW-0949">S-adenosyl-L-methionine</keyword>
<dbReference type="InterPro" id="IPR006366">
    <property type="entry name" value="CobA/CysG_C"/>
</dbReference>
<comment type="caution">
    <text evidence="8">The sequence shown here is derived from an EMBL/GenBank/DDBJ whole genome shotgun (WGS) entry which is preliminary data.</text>
</comment>
<dbReference type="Gene3D" id="3.40.1010.10">
    <property type="entry name" value="Cobalt-precorrin-4 Transmethylase, Domain 1"/>
    <property type="match status" value="1"/>
</dbReference>
<evidence type="ECO:0000256" key="2">
    <source>
        <dbReference type="ARBA" id="ARBA00022603"/>
    </source>
</evidence>
<dbReference type="PANTHER" id="PTHR45790">
    <property type="entry name" value="SIROHEME SYNTHASE-RELATED"/>
    <property type="match status" value="1"/>
</dbReference>
<dbReference type="InterPro" id="IPR014776">
    <property type="entry name" value="4pyrrole_Mease_sub2"/>
</dbReference>
<evidence type="ECO:0000256" key="1">
    <source>
        <dbReference type="ARBA" id="ARBA00012162"/>
    </source>
</evidence>
<dbReference type="Pfam" id="PF02602">
    <property type="entry name" value="HEM4"/>
    <property type="match status" value="1"/>
</dbReference>
<dbReference type="GO" id="GO:0004852">
    <property type="term" value="F:uroporphyrinogen-III synthase activity"/>
    <property type="evidence" value="ECO:0007669"/>
    <property type="project" value="InterPro"/>
</dbReference>
<gene>
    <name evidence="8" type="primary">cobA</name>
    <name evidence="8" type="ORF">H9717_11605</name>
</gene>
<evidence type="ECO:0000313" key="9">
    <source>
        <dbReference type="Proteomes" id="UP000886858"/>
    </source>
</evidence>
<evidence type="ECO:0000256" key="3">
    <source>
        <dbReference type="ARBA" id="ARBA00022679"/>
    </source>
</evidence>
<reference evidence="8" key="1">
    <citation type="journal article" date="2021" name="PeerJ">
        <title>Extensive microbial diversity within the chicken gut microbiome revealed by metagenomics and culture.</title>
        <authorList>
            <person name="Gilroy R."/>
            <person name="Ravi A."/>
            <person name="Getino M."/>
            <person name="Pursley I."/>
            <person name="Horton D.L."/>
            <person name="Alikhan N.F."/>
            <person name="Baker D."/>
            <person name="Gharbi K."/>
            <person name="Hall N."/>
            <person name="Watson M."/>
            <person name="Adriaenssens E.M."/>
            <person name="Foster-Nyarko E."/>
            <person name="Jarju S."/>
            <person name="Secka A."/>
            <person name="Antonio M."/>
            <person name="Oren A."/>
            <person name="Chaudhuri R.R."/>
            <person name="La Ragione R."/>
            <person name="Hildebrand F."/>
            <person name="Pallen M.J."/>
        </authorList>
    </citation>
    <scope>NUCLEOTIDE SEQUENCE</scope>
    <source>
        <strain evidence="8">CHK179-7159</strain>
    </source>
</reference>
<evidence type="ECO:0000313" key="8">
    <source>
        <dbReference type="EMBL" id="HJA93738.1"/>
    </source>
</evidence>
<dbReference type="GO" id="GO:0019354">
    <property type="term" value="P:siroheme biosynthetic process"/>
    <property type="evidence" value="ECO:0007669"/>
    <property type="project" value="InterPro"/>
</dbReference>
<dbReference type="Gene3D" id="3.30.950.10">
    <property type="entry name" value="Methyltransferase, Cobalt-precorrin-4 Transmethylase, Domain 2"/>
    <property type="match status" value="1"/>
</dbReference>
<dbReference type="FunFam" id="3.40.1010.10:FF:000001">
    <property type="entry name" value="Siroheme synthase"/>
    <property type="match status" value="1"/>
</dbReference>
<keyword evidence="2 8" id="KW-0489">Methyltransferase</keyword>
<reference evidence="8" key="2">
    <citation type="submission" date="2021-04" db="EMBL/GenBank/DDBJ databases">
        <authorList>
            <person name="Gilroy R."/>
        </authorList>
    </citation>
    <scope>NUCLEOTIDE SEQUENCE</scope>
    <source>
        <strain evidence="8">CHK179-7159</strain>
    </source>
</reference>
<evidence type="ECO:0000259" key="6">
    <source>
        <dbReference type="Pfam" id="PF00590"/>
    </source>
</evidence>
<dbReference type="InterPro" id="IPR003754">
    <property type="entry name" value="4pyrrol_synth_uPrphyn_synth"/>
</dbReference>
<dbReference type="EMBL" id="DWYY01000124">
    <property type="protein sequence ID" value="HJA93738.1"/>
    <property type="molecule type" value="Genomic_DNA"/>
</dbReference>
<dbReference type="InterPro" id="IPR014777">
    <property type="entry name" value="4pyrrole_Mease_sub1"/>
</dbReference>
<dbReference type="Pfam" id="PF00590">
    <property type="entry name" value="TP_methylase"/>
    <property type="match status" value="1"/>
</dbReference>
<dbReference type="InterPro" id="IPR036108">
    <property type="entry name" value="4pyrrol_syn_uPrphyn_synt_sf"/>
</dbReference>
<dbReference type="Proteomes" id="UP000886858">
    <property type="component" value="Unassembled WGS sequence"/>
</dbReference>
<keyword evidence="3 8" id="KW-0808">Transferase</keyword>
<dbReference type="GO" id="GO:0032259">
    <property type="term" value="P:methylation"/>
    <property type="evidence" value="ECO:0007669"/>
    <property type="project" value="UniProtKB-KW"/>
</dbReference>
<dbReference type="Gene3D" id="3.40.50.10090">
    <property type="match status" value="2"/>
</dbReference>
<dbReference type="NCBIfam" id="NF004790">
    <property type="entry name" value="PRK06136.1"/>
    <property type="match status" value="1"/>
</dbReference>
<evidence type="ECO:0000256" key="5">
    <source>
        <dbReference type="ARBA" id="ARBA00023244"/>
    </source>
</evidence>
<dbReference type="CDD" id="cd11642">
    <property type="entry name" value="SUMT"/>
    <property type="match status" value="1"/>
</dbReference>
<name>A0A9D2I8Z0_9FIRM</name>
<dbReference type="NCBIfam" id="TIGR01469">
    <property type="entry name" value="cobA_cysG_Cterm"/>
    <property type="match status" value="1"/>
</dbReference>
<evidence type="ECO:0000256" key="4">
    <source>
        <dbReference type="ARBA" id="ARBA00022691"/>
    </source>
</evidence>
<dbReference type="InterPro" id="IPR050161">
    <property type="entry name" value="Siro_Cobalamin_biosynth"/>
</dbReference>
<dbReference type="PANTHER" id="PTHR45790:SF3">
    <property type="entry name" value="S-ADENOSYL-L-METHIONINE-DEPENDENT UROPORPHYRINOGEN III METHYLTRANSFERASE, CHLOROPLASTIC"/>
    <property type="match status" value="1"/>
</dbReference>
<protein>
    <recommendedName>
        <fullName evidence="1">uroporphyrinogen-III C-methyltransferase</fullName>
        <ecNumber evidence="1">2.1.1.107</ecNumber>
    </recommendedName>
</protein>
<dbReference type="GO" id="GO:0004851">
    <property type="term" value="F:uroporphyrin-III C-methyltransferase activity"/>
    <property type="evidence" value="ECO:0007669"/>
    <property type="project" value="UniProtKB-EC"/>
</dbReference>
<dbReference type="CDD" id="cd06578">
    <property type="entry name" value="HemD"/>
    <property type="match status" value="1"/>
</dbReference>
<dbReference type="AlphaFoldDB" id="A0A9D2I8Z0"/>
<dbReference type="EC" id="2.1.1.107" evidence="1"/>
<accession>A0A9D2I8Z0</accession>
<organism evidence="8 9">
    <name type="scientific">Candidatus Eisenbergiella merdipullorum</name>
    <dbReference type="NCBI Taxonomy" id="2838553"/>
    <lineage>
        <taxon>Bacteria</taxon>
        <taxon>Bacillati</taxon>
        <taxon>Bacillota</taxon>
        <taxon>Clostridia</taxon>
        <taxon>Lachnospirales</taxon>
        <taxon>Lachnospiraceae</taxon>
        <taxon>Eisenbergiella</taxon>
    </lineage>
</organism>
<dbReference type="InterPro" id="IPR000878">
    <property type="entry name" value="4pyrrol_Mease"/>
</dbReference>
<evidence type="ECO:0000259" key="7">
    <source>
        <dbReference type="Pfam" id="PF02602"/>
    </source>
</evidence>
<feature type="domain" description="Tetrapyrrole biosynthesis uroporphyrinogen III synthase" evidence="7">
    <location>
        <begin position="276"/>
        <end position="468"/>
    </location>
</feature>
<keyword evidence="5" id="KW-0627">Porphyrin biosynthesis</keyword>